<protein>
    <recommendedName>
        <fullName evidence="1">Integrase catalytic domain-containing protein</fullName>
    </recommendedName>
</protein>
<dbReference type="Proteomes" id="UP000324629">
    <property type="component" value="Unassembled WGS sequence"/>
</dbReference>
<evidence type="ECO:0000259" key="1">
    <source>
        <dbReference type="PROSITE" id="PS50994"/>
    </source>
</evidence>
<organism evidence="2 3">
    <name type="scientific">Paragonimus westermani</name>
    <dbReference type="NCBI Taxonomy" id="34504"/>
    <lineage>
        <taxon>Eukaryota</taxon>
        <taxon>Metazoa</taxon>
        <taxon>Spiralia</taxon>
        <taxon>Lophotrochozoa</taxon>
        <taxon>Platyhelminthes</taxon>
        <taxon>Trematoda</taxon>
        <taxon>Digenea</taxon>
        <taxon>Plagiorchiida</taxon>
        <taxon>Troglotremata</taxon>
        <taxon>Troglotrematidae</taxon>
        <taxon>Paragonimus</taxon>
    </lineage>
</organism>
<dbReference type="PROSITE" id="PS50994">
    <property type="entry name" value="INTEGRASE"/>
    <property type="match status" value="1"/>
</dbReference>
<gene>
    <name evidence="2" type="ORF">DEA37_0012361</name>
</gene>
<proteinExistence type="predicted"/>
<dbReference type="GO" id="GO:0015074">
    <property type="term" value="P:DNA integration"/>
    <property type="evidence" value="ECO:0007669"/>
    <property type="project" value="InterPro"/>
</dbReference>
<dbReference type="GO" id="GO:0003676">
    <property type="term" value="F:nucleic acid binding"/>
    <property type="evidence" value="ECO:0007669"/>
    <property type="project" value="InterPro"/>
</dbReference>
<dbReference type="PANTHER" id="PTHR37984">
    <property type="entry name" value="PROTEIN CBG26694"/>
    <property type="match status" value="1"/>
</dbReference>
<dbReference type="InterPro" id="IPR012337">
    <property type="entry name" value="RNaseH-like_sf"/>
</dbReference>
<name>A0A5J4NAE9_9TREM</name>
<dbReference type="InterPro" id="IPR036397">
    <property type="entry name" value="RNaseH_sf"/>
</dbReference>
<keyword evidence="3" id="KW-1185">Reference proteome</keyword>
<evidence type="ECO:0000313" key="3">
    <source>
        <dbReference type="Proteomes" id="UP000324629"/>
    </source>
</evidence>
<dbReference type="AlphaFoldDB" id="A0A5J4NAE9"/>
<feature type="non-terminal residue" evidence="2">
    <location>
        <position position="1"/>
    </location>
</feature>
<dbReference type="InterPro" id="IPR001584">
    <property type="entry name" value="Integrase_cat-core"/>
</dbReference>
<accession>A0A5J4NAE9</accession>
<dbReference type="SUPFAM" id="SSF53098">
    <property type="entry name" value="Ribonuclease H-like"/>
    <property type="match status" value="1"/>
</dbReference>
<dbReference type="InterPro" id="IPR050951">
    <property type="entry name" value="Retrovirus_Pol_polyprotein"/>
</dbReference>
<comment type="caution">
    <text evidence="2">The sequence shown here is derived from an EMBL/GenBank/DDBJ whole genome shotgun (WGS) entry which is preliminary data.</text>
</comment>
<feature type="domain" description="Integrase catalytic" evidence="1">
    <location>
        <begin position="1"/>
        <end position="92"/>
    </location>
</feature>
<dbReference type="PANTHER" id="PTHR37984:SF5">
    <property type="entry name" value="PROTEIN NYNRIN-LIKE"/>
    <property type="match status" value="1"/>
</dbReference>
<dbReference type="EMBL" id="QNGE01005148">
    <property type="protein sequence ID" value="KAA3672248.1"/>
    <property type="molecule type" value="Genomic_DNA"/>
</dbReference>
<dbReference type="Gene3D" id="3.30.420.10">
    <property type="entry name" value="Ribonuclease H-like superfamily/Ribonuclease H"/>
    <property type="match status" value="1"/>
</dbReference>
<reference evidence="2 3" key="1">
    <citation type="journal article" date="2019" name="Gigascience">
        <title>Whole-genome sequence of the oriental lung fluke Paragonimus westermani.</title>
        <authorList>
            <person name="Oey H."/>
            <person name="Zakrzewski M."/>
            <person name="Narain K."/>
            <person name="Devi K.R."/>
            <person name="Agatsuma T."/>
            <person name="Nawaratna S."/>
            <person name="Gobert G.N."/>
            <person name="Jones M.K."/>
            <person name="Ragan M.A."/>
            <person name="McManus D.P."/>
            <person name="Krause L."/>
        </authorList>
    </citation>
    <scope>NUCLEOTIDE SEQUENCE [LARGE SCALE GENOMIC DNA]</scope>
    <source>
        <strain evidence="2 3">IND2009</strain>
    </source>
</reference>
<evidence type="ECO:0000313" key="2">
    <source>
        <dbReference type="EMBL" id="KAA3672248.1"/>
    </source>
</evidence>
<sequence length="92" mass="10094">TSADFTQHALKKSFCCKGAPAALVTNNDTQFTVKFLVEWIKGLGFRCLFTALQQPQSDGLAENFVRALHSATASITPISFVELDRDVANFLI</sequence>